<feature type="coiled-coil region" evidence="1">
    <location>
        <begin position="119"/>
        <end position="146"/>
    </location>
</feature>
<sequence length="186" mass="20765">MAPTEATILRNYLLLPSRLPSIISLQEFTALFPRSQQSSPQVRALYRDLQQQRNTVVDAVSASIDTEVKQAKALRRTIIRAKKEGEAEDQDDEIEIERALFGSTSTTIAPKQHSLQSIIPDLDSAIDDVENELRKLEDEESALLESVRQAAGNMSDLRYGRLSNSNLTAEVIDGLHSIQETCKQKT</sequence>
<gene>
    <name evidence="2" type="ORF">NPX13_g2215</name>
</gene>
<organism evidence="2 3">
    <name type="scientific">Xylaria arbuscula</name>
    <dbReference type="NCBI Taxonomy" id="114810"/>
    <lineage>
        <taxon>Eukaryota</taxon>
        <taxon>Fungi</taxon>
        <taxon>Dikarya</taxon>
        <taxon>Ascomycota</taxon>
        <taxon>Pezizomycotina</taxon>
        <taxon>Sordariomycetes</taxon>
        <taxon>Xylariomycetidae</taxon>
        <taxon>Xylariales</taxon>
        <taxon>Xylariaceae</taxon>
        <taxon>Xylaria</taxon>
    </lineage>
</organism>
<dbReference type="Pfam" id="PF09447">
    <property type="entry name" value="Cnl2_NKP2"/>
    <property type="match status" value="1"/>
</dbReference>
<dbReference type="GO" id="GO:0031511">
    <property type="term" value="C:Mis6-Sim4 complex"/>
    <property type="evidence" value="ECO:0007669"/>
    <property type="project" value="TreeGrafter"/>
</dbReference>
<evidence type="ECO:0008006" key="4">
    <source>
        <dbReference type="Google" id="ProtNLM"/>
    </source>
</evidence>
<evidence type="ECO:0000313" key="3">
    <source>
        <dbReference type="Proteomes" id="UP001148614"/>
    </source>
</evidence>
<dbReference type="Proteomes" id="UP001148614">
    <property type="component" value="Unassembled WGS sequence"/>
</dbReference>
<dbReference type="PANTHER" id="PTHR28064">
    <property type="entry name" value="INNER KINETOCHORE SUBUNIT NKP2"/>
    <property type="match status" value="1"/>
</dbReference>
<dbReference type="VEuPathDB" id="FungiDB:F4678DRAFT_37812"/>
<reference evidence="2" key="1">
    <citation type="submission" date="2022-07" db="EMBL/GenBank/DDBJ databases">
        <title>Genome Sequence of Xylaria arbuscula.</title>
        <authorList>
            <person name="Buettner E."/>
        </authorList>
    </citation>
    <scope>NUCLEOTIDE SEQUENCE</scope>
    <source>
        <strain evidence="2">VT107</strain>
    </source>
</reference>
<evidence type="ECO:0000256" key="1">
    <source>
        <dbReference type="SAM" id="Coils"/>
    </source>
</evidence>
<keyword evidence="1" id="KW-0175">Coiled coil</keyword>
<dbReference type="PANTHER" id="PTHR28064:SF1">
    <property type="entry name" value="INNER KINETOCHORE SUBUNIT NKP2"/>
    <property type="match status" value="1"/>
</dbReference>
<dbReference type="AlphaFoldDB" id="A0A9W8NKH5"/>
<comment type="caution">
    <text evidence="2">The sequence shown here is derived from an EMBL/GenBank/DDBJ whole genome shotgun (WGS) entry which is preliminary data.</text>
</comment>
<dbReference type="InterPro" id="IPR018565">
    <property type="entry name" value="Nkp2/Cnl2"/>
</dbReference>
<name>A0A9W8NKH5_9PEZI</name>
<proteinExistence type="predicted"/>
<protein>
    <recommendedName>
        <fullName evidence="4">Cnl2/NKP2 family protein</fullName>
    </recommendedName>
</protein>
<dbReference type="GO" id="GO:0007059">
    <property type="term" value="P:chromosome segregation"/>
    <property type="evidence" value="ECO:0007669"/>
    <property type="project" value="TreeGrafter"/>
</dbReference>
<accession>A0A9W8NKH5</accession>
<dbReference type="EMBL" id="JANPWZ010000228">
    <property type="protein sequence ID" value="KAJ3578345.1"/>
    <property type="molecule type" value="Genomic_DNA"/>
</dbReference>
<keyword evidence="3" id="KW-1185">Reference proteome</keyword>
<evidence type="ECO:0000313" key="2">
    <source>
        <dbReference type="EMBL" id="KAJ3578345.1"/>
    </source>
</evidence>